<dbReference type="InterPro" id="IPR015889">
    <property type="entry name" value="Intradiol_dOase_core"/>
</dbReference>
<dbReference type="Pfam" id="PF00775">
    <property type="entry name" value="Dioxygenase_C"/>
    <property type="match status" value="1"/>
</dbReference>
<keyword evidence="1" id="KW-0732">Signal</keyword>
<feature type="signal peptide" evidence="1">
    <location>
        <begin position="1"/>
        <end position="18"/>
    </location>
</feature>
<evidence type="ECO:0000313" key="3">
    <source>
        <dbReference type="EMBL" id="THV47452.1"/>
    </source>
</evidence>
<dbReference type="PANTHER" id="PTHR34315:SF4">
    <property type="entry name" value="INTRADIOL RING-CLEAVAGE DIOXYGENASES DOMAIN-CONTAINING PROTEIN"/>
    <property type="match status" value="1"/>
</dbReference>
<dbReference type="AlphaFoldDB" id="A0A4S8QUA9"/>
<dbReference type="OrthoDB" id="121380at2759"/>
<proteinExistence type="predicted"/>
<dbReference type="GO" id="GO:0008199">
    <property type="term" value="F:ferric iron binding"/>
    <property type="evidence" value="ECO:0007669"/>
    <property type="project" value="InterPro"/>
</dbReference>
<accession>A0A4S8QUA9</accession>
<dbReference type="GO" id="GO:0016702">
    <property type="term" value="F:oxidoreductase activity, acting on single donors with incorporation of molecular oxygen, incorporation of two atoms of oxygen"/>
    <property type="evidence" value="ECO:0007669"/>
    <property type="project" value="InterPro"/>
</dbReference>
<dbReference type="InterPro" id="IPR000627">
    <property type="entry name" value="Intradiol_dOase_C"/>
</dbReference>
<dbReference type="SUPFAM" id="SSF49482">
    <property type="entry name" value="Aromatic compound dioxygenase"/>
    <property type="match status" value="1"/>
</dbReference>
<protein>
    <recommendedName>
        <fullName evidence="2">Intradiol ring-cleavage dioxygenases domain-containing protein</fullName>
    </recommendedName>
</protein>
<feature type="domain" description="Intradiol ring-cleavage dioxygenases" evidence="2">
    <location>
        <begin position="92"/>
        <end position="250"/>
    </location>
</feature>
<evidence type="ECO:0000313" key="4">
    <source>
        <dbReference type="Proteomes" id="UP000308671"/>
    </source>
</evidence>
<dbReference type="EMBL" id="PQXL01000309">
    <property type="protein sequence ID" value="THV47452.1"/>
    <property type="molecule type" value="Genomic_DNA"/>
</dbReference>
<keyword evidence="4" id="KW-1185">Reference proteome</keyword>
<dbReference type="Proteomes" id="UP000308671">
    <property type="component" value="Unassembled WGS sequence"/>
</dbReference>
<evidence type="ECO:0000259" key="2">
    <source>
        <dbReference type="Pfam" id="PF00775"/>
    </source>
</evidence>
<evidence type="ECO:0000256" key="1">
    <source>
        <dbReference type="SAM" id="SignalP"/>
    </source>
</evidence>
<dbReference type="PANTHER" id="PTHR34315">
    <property type="match status" value="1"/>
</dbReference>
<name>A0A4S8QUA9_9HELO</name>
<organism evidence="3 4">
    <name type="scientific">Botrytis galanthina</name>
    <dbReference type="NCBI Taxonomy" id="278940"/>
    <lineage>
        <taxon>Eukaryota</taxon>
        <taxon>Fungi</taxon>
        <taxon>Dikarya</taxon>
        <taxon>Ascomycota</taxon>
        <taxon>Pezizomycotina</taxon>
        <taxon>Leotiomycetes</taxon>
        <taxon>Helotiales</taxon>
        <taxon>Sclerotiniaceae</taxon>
        <taxon>Botrytis</taxon>
    </lineage>
</organism>
<dbReference type="Gene3D" id="2.60.130.10">
    <property type="entry name" value="Aromatic compound dioxygenase"/>
    <property type="match status" value="1"/>
</dbReference>
<reference evidence="3 4" key="1">
    <citation type="submission" date="2017-12" db="EMBL/GenBank/DDBJ databases">
        <title>Comparative genomics of Botrytis spp.</title>
        <authorList>
            <person name="Valero-Jimenez C.A."/>
            <person name="Tapia P."/>
            <person name="Veloso J."/>
            <person name="Silva-Moreno E."/>
            <person name="Staats M."/>
            <person name="Valdes J.H."/>
            <person name="Van Kan J.A.L."/>
        </authorList>
    </citation>
    <scope>NUCLEOTIDE SEQUENCE [LARGE SCALE GENOMIC DNA]</scope>
    <source>
        <strain evidence="3 4">MUCL435</strain>
    </source>
</reference>
<dbReference type="CDD" id="cd03457">
    <property type="entry name" value="intradiol_dioxygenase_like"/>
    <property type="match status" value="1"/>
</dbReference>
<comment type="caution">
    <text evidence="3">The sequence shown here is derived from an EMBL/GenBank/DDBJ whole genome shotgun (WGS) entry which is preliminary data.</text>
</comment>
<feature type="chain" id="PRO_5021031071" description="Intradiol ring-cleavage dioxygenases domain-containing protein" evidence="1">
    <location>
        <begin position="19"/>
        <end position="322"/>
    </location>
</feature>
<gene>
    <name evidence="3" type="ORF">BGAL_0309g00010</name>
</gene>
<sequence length="322" mass="35860">MKLQHLSVLGLLATPLLAHKEVSTETLKRSADLSKRCASGTANYNKRRYERRNAEALAKRSGNATYTITTEAPYYDVLKNDTCVLAADVTAGPYYWPRSETLRQDMTEGQAGVPLILDVGVIDMATCEPLPNALVSFWHCNGTGSYSSFTGRDPNVPFPTLLQEMNITDFVYGVTDIHTDDETWLRGMWPTNDEGMLEMKTVFPGFYSKRTIHIHAQVFTDYVLHSNGTVLTGNLNSIGQFYFNDTVTETIMAQEPYVSHTEITRLTNAEDNYYTGGFAHGYNPVMDVVPIDGEDITKGMIGYITMGVDTTNHPVLDPPRNS</sequence>